<dbReference type="CDD" id="cd00616">
    <property type="entry name" value="AHBA_syn"/>
    <property type="match status" value="1"/>
</dbReference>
<dbReference type="GO" id="GO:0030170">
    <property type="term" value="F:pyridoxal phosphate binding"/>
    <property type="evidence" value="ECO:0007669"/>
    <property type="project" value="TreeGrafter"/>
</dbReference>
<dbReference type="SUPFAM" id="SSF53383">
    <property type="entry name" value="PLP-dependent transferases"/>
    <property type="match status" value="1"/>
</dbReference>
<dbReference type="GO" id="GO:0000271">
    <property type="term" value="P:polysaccharide biosynthetic process"/>
    <property type="evidence" value="ECO:0007669"/>
    <property type="project" value="TreeGrafter"/>
</dbReference>
<organism evidence="6 7">
    <name type="scientific">Jannaschia helgolandensis</name>
    <dbReference type="NCBI Taxonomy" id="188906"/>
    <lineage>
        <taxon>Bacteria</taxon>
        <taxon>Pseudomonadati</taxon>
        <taxon>Pseudomonadota</taxon>
        <taxon>Alphaproteobacteria</taxon>
        <taxon>Rhodobacterales</taxon>
        <taxon>Roseobacteraceae</taxon>
        <taxon>Jannaschia</taxon>
    </lineage>
</organism>
<keyword evidence="7" id="KW-1185">Reference proteome</keyword>
<dbReference type="InterPro" id="IPR000653">
    <property type="entry name" value="DegT/StrS_aminotransferase"/>
</dbReference>
<evidence type="ECO:0000313" key="7">
    <source>
        <dbReference type="Proteomes" id="UP000199283"/>
    </source>
</evidence>
<dbReference type="Proteomes" id="UP000199283">
    <property type="component" value="Unassembled WGS sequence"/>
</dbReference>
<name>A0A1H7GL07_9RHOB</name>
<protein>
    <submittedName>
        <fullName evidence="6">dTDP-4-amino-4,6-dideoxygalactose transaminase</fullName>
    </submittedName>
</protein>
<dbReference type="STRING" id="188906.SAMN04488526_0448"/>
<accession>A0A1H7GL07</accession>
<dbReference type="AlphaFoldDB" id="A0A1H7GL07"/>
<dbReference type="PANTHER" id="PTHR30244:SF36">
    <property type="entry name" value="3-OXO-GLUCOSE-6-PHOSPHATE:GLUTAMATE AMINOTRANSFERASE"/>
    <property type="match status" value="1"/>
</dbReference>
<sequence length="371" mass="39343">MTATLKRSIPFLDLAAASRELAPRIEAALLRVARSGQYIGGPEVAMFETDWAAYCGAKHAVGCGNGLDAVTLALRACGVGPGDGVIVPAHTFVATWHAIAALGARVQPVAVDPVTMVMDPKAAAAAIDSTTRVILPVHLYGQPAPMDRLLALARDTGLKVVEDAAQAHGTRFRDRPIGAHGDAVAWSFYPAKTLGALGDGGAVTTDDPKIADRIRRLTNYGATAKYDAVELGINSRLDPLQAAVLAVKLRHLTTWVARRARIAGIYAEELAGTGLVLPVTLPGTDPSWHLYVVRHAHRDRLAARLADAGIGTGIHYPIPCYRQGAHRGIGINRQALTQADRISETVLSLPMGPHLPEEDARRVADVLRAAL</sequence>
<evidence type="ECO:0000256" key="1">
    <source>
        <dbReference type="ARBA" id="ARBA00022898"/>
    </source>
</evidence>
<dbReference type="RefSeq" id="WP_245737475.1">
    <property type="nucleotide sequence ID" value="NZ_FNZQ01000001.1"/>
</dbReference>
<dbReference type="Pfam" id="PF01041">
    <property type="entry name" value="DegT_DnrJ_EryC1"/>
    <property type="match status" value="1"/>
</dbReference>
<dbReference type="PANTHER" id="PTHR30244">
    <property type="entry name" value="TRANSAMINASE"/>
    <property type="match status" value="1"/>
</dbReference>
<dbReference type="EMBL" id="FNZQ01000001">
    <property type="protein sequence ID" value="SEK38846.1"/>
    <property type="molecule type" value="Genomic_DNA"/>
</dbReference>
<feature type="modified residue" description="N6-(pyridoxal phosphate)lysine" evidence="4">
    <location>
        <position position="192"/>
    </location>
</feature>
<dbReference type="PIRSF" id="PIRSF000390">
    <property type="entry name" value="PLP_StrS"/>
    <property type="match status" value="1"/>
</dbReference>
<dbReference type="InterPro" id="IPR015424">
    <property type="entry name" value="PyrdxlP-dep_Trfase"/>
</dbReference>
<evidence type="ECO:0000256" key="2">
    <source>
        <dbReference type="ARBA" id="ARBA00037999"/>
    </source>
</evidence>
<dbReference type="InterPro" id="IPR015421">
    <property type="entry name" value="PyrdxlP-dep_Trfase_major"/>
</dbReference>
<feature type="active site" description="Proton acceptor" evidence="3">
    <location>
        <position position="192"/>
    </location>
</feature>
<gene>
    <name evidence="6" type="ORF">SAMN04488526_0448</name>
</gene>
<proteinExistence type="inferred from homology"/>
<evidence type="ECO:0000256" key="5">
    <source>
        <dbReference type="RuleBase" id="RU004508"/>
    </source>
</evidence>
<reference evidence="6 7" key="1">
    <citation type="submission" date="2016-10" db="EMBL/GenBank/DDBJ databases">
        <authorList>
            <person name="de Groot N.N."/>
        </authorList>
    </citation>
    <scope>NUCLEOTIDE SEQUENCE [LARGE SCALE GENOMIC DNA]</scope>
    <source>
        <strain evidence="6 7">DSM 14858</strain>
    </source>
</reference>
<dbReference type="GO" id="GO:0008483">
    <property type="term" value="F:transaminase activity"/>
    <property type="evidence" value="ECO:0007669"/>
    <property type="project" value="TreeGrafter"/>
</dbReference>
<dbReference type="InterPro" id="IPR015422">
    <property type="entry name" value="PyrdxlP-dep_Trfase_small"/>
</dbReference>
<dbReference type="Gene3D" id="3.90.1150.10">
    <property type="entry name" value="Aspartate Aminotransferase, domain 1"/>
    <property type="match status" value="1"/>
</dbReference>
<dbReference type="Gene3D" id="3.40.640.10">
    <property type="entry name" value="Type I PLP-dependent aspartate aminotransferase-like (Major domain)"/>
    <property type="match status" value="1"/>
</dbReference>
<evidence type="ECO:0000313" key="6">
    <source>
        <dbReference type="EMBL" id="SEK38846.1"/>
    </source>
</evidence>
<comment type="similarity">
    <text evidence="2 5">Belongs to the DegT/DnrJ/EryC1 family.</text>
</comment>
<evidence type="ECO:0000256" key="4">
    <source>
        <dbReference type="PIRSR" id="PIRSR000390-2"/>
    </source>
</evidence>
<evidence type="ECO:0000256" key="3">
    <source>
        <dbReference type="PIRSR" id="PIRSR000390-1"/>
    </source>
</evidence>
<keyword evidence="1 4" id="KW-0663">Pyridoxal phosphate</keyword>